<evidence type="ECO:0000313" key="3">
    <source>
        <dbReference type="Proteomes" id="UP000030764"/>
    </source>
</evidence>
<dbReference type="EMBL" id="KL363184">
    <property type="protein sequence ID" value="KFD58520.1"/>
    <property type="molecule type" value="Genomic_DNA"/>
</dbReference>
<evidence type="ECO:0000313" key="2">
    <source>
        <dbReference type="EMBL" id="KFD58520.1"/>
    </source>
</evidence>
<keyword evidence="3" id="KW-1185">Reference proteome</keyword>
<organism evidence="2 3">
    <name type="scientific">Trichuris suis</name>
    <name type="common">pig whipworm</name>
    <dbReference type="NCBI Taxonomy" id="68888"/>
    <lineage>
        <taxon>Eukaryota</taxon>
        <taxon>Metazoa</taxon>
        <taxon>Ecdysozoa</taxon>
        <taxon>Nematoda</taxon>
        <taxon>Enoplea</taxon>
        <taxon>Dorylaimia</taxon>
        <taxon>Trichinellida</taxon>
        <taxon>Trichuridae</taxon>
        <taxon>Trichuris</taxon>
    </lineage>
</organism>
<reference evidence="2 3" key="1">
    <citation type="journal article" date="2014" name="Nat. Genet.">
        <title>Genome and transcriptome of the porcine whipworm Trichuris suis.</title>
        <authorList>
            <person name="Jex A.R."/>
            <person name="Nejsum P."/>
            <person name="Schwarz E.M."/>
            <person name="Hu L."/>
            <person name="Young N.D."/>
            <person name="Hall R.S."/>
            <person name="Korhonen P.K."/>
            <person name="Liao S."/>
            <person name="Thamsborg S."/>
            <person name="Xia J."/>
            <person name="Xu P."/>
            <person name="Wang S."/>
            <person name="Scheerlinck J.P."/>
            <person name="Hofmann A."/>
            <person name="Sternberg P.W."/>
            <person name="Wang J."/>
            <person name="Gasser R.B."/>
        </authorList>
    </citation>
    <scope>NUCLEOTIDE SEQUENCE [LARGE SCALE GENOMIC DNA]</scope>
    <source>
        <strain evidence="2">DCEP-RM93M</strain>
    </source>
</reference>
<dbReference type="Proteomes" id="UP000030764">
    <property type="component" value="Unassembled WGS sequence"/>
</dbReference>
<evidence type="ECO:0000259" key="1">
    <source>
        <dbReference type="PROSITE" id="PS50878"/>
    </source>
</evidence>
<accession>A0A085MMS4</accession>
<dbReference type="AlphaFoldDB" id="A0A085MMS4"/>
<dbReference type="PROSITE" id="PS50878">
    <property type="entry name" value="RT_POL"/>
    <property type="match status" value="1"/>
</dbReference>
<dbReference type="PANTHER" id="PTHR21301">
    <property type="entry name" value="REVERSE TRANSCRIPTASE"/>
    <property type="match status" value="1"/>
</dbReference>
<proteinExistence type="predicted"/>
<feature type="domain" description="Reverse transcriptase" evidence="1">
    <location>
        <begin position="1"/>
        <end position="229"/>
    </location>
</feature>
<dbReference type="InterPro" id="IPR000477">
    <property type="entry name" value="RT_dom"/>
</dbReference>
<name>A0A085MMS4_9BILA</name>
<dbReference type="PANTHER" id="PTHR21301:SF11">
    <property type="entry name" value="GIY-YIG DOMAIN-CONTAINING PROTEIN"/>
    <property type="match status" value="1"/>
</dbReference>
<gene>
    <name evidence="2" type="ORF">M513_00746</name>
</gene>
<protein>
    <recommendedName>
        <fullName evidence="1">Reverse transcriptase domain-containing protein</fullName>
    </recommendedName>
</protein>
<sequence>MFVIVDNGARISSESSGILSFLFCLRKIHKDGVPLRPVVASMKSVTSNLCTYLARILKPLTGQMSSHTDNSTTLARQVKEINLEKDDILVSYDVKDLFTSLPMDYTYKIIYEALSNDISLRERTKLNPRHLTGLVQFCMEQGAYFRCKGSYFSQTKGAAMGSPLSPMLAEVFMEHLQVTAFSAGVSSHHLNLFKRYVDDIFSVIKKGTELTPRTPKLFFSSTNFVHDGS</sequence>